<dbReference type="PANTHER" id="PTHR33884">
    <property type="entry name" value="UPF0410 PROTEIN YMGE"/>
    <property type="match status" value="1"/>
</dbReference>
<feature type="transmembrane region" description="Helical" evidence="7">
    <location>
        <begin position="57"/>
        <end position="77"/>
    </location>
</feature>
<dbReference type="InterPro" id="IPR037294">
    <property type="entry name" value="ABC_BtuC-like"/>
</dbReference>
<proteinExistence type="inferred from homology"/>
<evidence type="ECO:0000313" key="9">
    <source>
        <dbReference type="Proteomes" id="UP001302274"/>
    </source>
</evidence>
<evidence type="ECO:0000256" key="5">
    <source>
        <dbReference type="ARBA" id="ARBA00022989"/>
    </source>
</evidence>
<evidence type="ECO:0000256" key="6">
    <source>
        <dbReference type="ARBA" id="ARBA00023136"/>
    </source>
</evidence>
<keyword evidence="6 7" id="KW-0472">Membrane</keyword>
<dbReference type="EMBL" id="JAYGJQ010000001">
    <property type="protein sequence ID" value="MEA9355507.1"/>
    <property type="molecule type" value="Genomic_DNA"/>
</dbReference>
<evidence type="ECO:0000256" key="7">
    <source>
        <dbReference type="SAM" id="Phobius"/>
    </source>
</evidence>
<dbReference type="Proteomes" id="UP001302274">
    <property type="component" value="Unassembled WGS sequence"/>
</dbReference>
<evidence type="ECO:0000313" key="8">
    <source>
        <dbReference type="EMBL" id="MEA9355507.1"/>
    </source>
</evidence>
<organism evidence="8 9">
    <name type="scientific">Bacteriovorax antarcticus</name>
    <dbReference type="NCBI Taxonomy" id="3088717"/>
    <lineage>
        <taxon>Bacteria</taxon>
        <taxon>Pseudomonadati</taxon>
        <taxon>Bdellovibrionota</taxon>
        <taxon>Bacteriovoracia</taxon>
        <taxon>Bacteriovoracales</taxon>
        <taxon>Bacteriovoracaceae</taxon>
        <taxon>Bacteriovorax</taxon>
    </lineage>
</organism>
<reference evidence="8 9" key="1">
    <citation type="submission" date="2023-11" db="EMBL/GenBank/DDBJ databases">
        <title>A Novel Polar Bacteriovorax (B. antarcticus) Isolated from the Biocrust in Antarctica.</title>
        <authorList>
            <person name="Mun W."/>
            <person name="Choi S.Y."/>
            <person name="Mitchell R.J."/>
        </authorList>
    </citation>
    <scope>NUCLEOTIDE SEQUENCE [LARGE SCALE GENOMIC DNA]</scope>
    <source>
        <strain evidence="8 9">PP10</strain>
    </source>
</reference>
<evidence type="ECO:0000256" key="4">
    <source>
        <dbReference type="ARBA" id="ARBA00022692"/>
    </source>
</evidence>
<dbReference type="InterPro" id="IPR007341">
    <property type="entry name" value="Transgly_assoc"/>
</dbReference>
<dbReference type="Pfam" id="PF04226">
    <property type="entry name" value="Transgly_assoc"/>
    <property type="match status" value="1"/>
</dbReference>
<feature type="transmembrane region" description="Helical" evidence="7">
    <location>
        <begin position="25"/>
        <end position="45"/>
    </location>
</feature>
<comment type="similarity">
    <text evidence="2">Belongs to the UPF0410 family.</text>
</comment>
<protein>
    <submittedName>
        <fullName evidence="8">GlsB/YeaQ/YmgE family stress response membrane protein</fullName>
    </submittedName>
</protein>
<sequence>MIWTLIVGLVVGAIAKLLMPGKDPGGIIITMVIGIVGSMIAYFIGRGLGWYAEGEPTGFIASVIGAVILLAIYRAIIGRNSRIHH</sequence>
<keyword evidence="4 7" id="KW-0812">Transmembrane</keyword>
<gene>
    <name evidence="8" type="ORF">SHI21_04820</name>
</gene>
<keyword evidence="5 7" id="KW-1133">Transmembrane helix</keyword>
<comment type="subcellular location">
    <subcellularLocation>
        <location evidence="1">Cell membrane</location>
        <topology evidence="1">Multi-pass membrane protein</topology>
    </subcellularLocation>
</comment>
<evidence type="ECO:0000256" key="1">
    <source>
        <dbReference type="ARBA" id="ARBA00004651"/>
    </source>
</evidence>
<comment type="caution">
    <text evidence="8">The sequence shown here is derived from an EMBL/GenBank/DDBJ whole genome shotgun (WGS) entry which is preliminary data.</text>
</comment>
<evidence type="ECO:0000256" key="2">
    <source>
        <dbReference type="ARBA" id="ARBA00011006"/>
    </source>
</evidence>
<accession>A0ABU5VR39</accession>
<dbReference type="SUPFAM" id="SSF81345">
    <property type="entry name" value="ABC transporter involved in vitamin B12 uptake, BtuC"/>
    <property type="match status" value="1"/>
</dbReference>
<dbReference type="PANTHER" id="PTHR33884:SF7">
    <property type="entry name" value="BSL8023 PROTEIN"/>
    <property type="match status" value="1"/>
</dbReference>
<evidence type="ECO:0000256" key="3">
    <source>
        <dbReference type="ARBA" id="ARBA00022475"/>
    </source>
</evidence>
<name>A0ABU5VR39_9BACT</name>
<keyword evidence="3" id="KW-1003">Cell membrane</keyword>
<keyword evidence="9" id="KW-1185">Reference proteome</keyword>